<evidence type="ECO:0000256" key="8">
    <source>
        <dbReference type="RuleBase" id="RU363032"/>
    </source>
</evidence>
<evidence type="ECO:0000256" key="2">
    <source>
        <dbReference type="ARBA" id="ARBA00007069"/>
    </source>
</evidence>
<feature type="transmembrane region" description="Helical" evidence="8">
    <location>
        <begin position="154"/>
        <end position="173"/>
    </location>
</feature>
<dbReference type="InterPro" id="IPR035906">
    <property type="entry name" value="MetI-like_sf"/>
</dbReference>
<evidence type="ECO:0000313" key="11">
    <source>
        <dbReference type="Proteomes" id="UP000265964"/>
    </source>
</evidence>
<dbReference type="GO" id="GO:0055085">
    <property type="term" value="P:transmembrane transport"/>
    <property type="evidence" value="ECO:0007669"/>
    <property type="project" value="InterPro"/>
</dbReference>
<name>A0A3A1Y5K5_9GAMM</name>
<gene>
    <name evidence="10" type="ORF">CKF59_07615</name>
</gene>
<dbReference type="SUPFAM" id="SSF161098">
    <property type="entry name" value="MetI-like"/>
    <property type="match status" value="1"/>
</dbReference>
<evidence type="ECO:0000256" key="6">
    <source>
        <dbReference type="ARBA" id="ARBA00022989"/>
    </source>
</evidence>
<dbReference type="PROSITE" id="PS50928">
    <property type="entry name" value="ABC_TM1"/>
    <property type="match status" value="1"/>
</dbReference>
<comment type="caution">
    <text evidence="10">The sequence shown here is derived from an EMBL/GenBank/DDBJ whole genome shotgun (WGS) entry which is preliminary data.</text>
</comment>
<comment type="similarity">
    <text evidence="2">Belongs to the binding-protein-dependent transport system permease family. CysTW subfamily.</text>
</comment>
<dbReference type="RefSeq" id="WP_119535312.1">
    <property type="nucleotide sequence ID" value="NZ_NRJF01000280.1"/>
</dbReference>
<dbReference type="OrthoDB" id="9807047at2"/>
<dbReference type="InterPro" id="IPR000515">
    <property type="entry name" value="MetI-like"/>
</dbReference>
<evidence type="ECO:0000256" key="4">
    <source>
        <dbReference type="ARBA" id="ARBA00022475"/>
    </source>
</evidence>
<proteinExistence type="inferred from homology"/>
<keyword evidence="3 8" id="KW-0813">Transport</keyword>
<dbReference type="PANTHER" id="PTHR42929">
    <property type="entry name" value="INNER MEMBRANE ABC TRANSPORTER PERMEASE PROTEIN YDCU-RELATED-RELATED"/>
    <property type="match status" value="1"/>
</dbReference>
<evidence type="ECO:0000256" key="7">
    <source>
        <dbReference type="ARBA" id="ARBA00023136"/>
    </source>
</evidence>
<accession>A0A3A1Y5K5</accession>
<dbReference type="Proteomes" id="UP000265964">
    <property type="component" value="Unassembled WGS sequence"/>
</dbReference>
<keyword evidence="4" id="KW-1003">Cell membrane</keyword>
<feature type="transmembrane region" description="Helical" evidence="8">
    <location>
        <begin position="253"/>
        <end position="274"/>
    </location>
</feature>
<dbReference type="Pfam" id="PF00528">
    <property type="entry name" value="BPD_transp_1"/>
    <property type="match status" value="1"/>
</dbReference>
<evidence type="ECO:0000313" key="10">
    <source>
        <dbReference type="EMBL" id="RIY31467.1"/>
    </source>
</evidence>
<keyword evidence="7 8" id="KW-0472">Membrane</keyword>
<evidence type="ECO:0000256" key="1">
    <source>
        <dbReference type="ARBA" id="ARBA00004651"/>
    </source>
</evidence>
<reference evidence="10 11" key="1">
    <citation type="submission" date="2017-08" db="EMBL/GenBank/DDBJ databases">
        <title>Reclassification of Bisgaard taxon 37 and 44.</title>
        <authorList>
            <person name="Christensen H."/>
        </authorList>
    </citation>
    <scope>NUCLEOTIDE SEQUENCE [LARGE SCALE GENOMIC DNA]</scope>
    <source>
        <strain evidence="10 11">EEAB3T1</strain>
    </source>
</reference>
<organism evidence="10 11">
    <name type="scientific">Psittacicella gerlachiana</name>
    <dbReference type="NCBI Taxonomy" id="2028574"/>
    <lineage>
        <taxon>Bacteria</taxon>
        <taxon>Pseudomonadati</taxon>
        <taxon>Pseudomonadota</taxon>
        <taxon>Gammaproteobacteria</taxon>
        <taxon>Pasteurellales</taxon>
        <taxon>Psittacicellaceae</taxon>
        <taxon>Psittacicella</taxon>
    </lineage>
</organism>
<evidence type="ECO:0000259" key="9">
    <source>
        <dbReference type="PROSITE" id="PS50928"/>
    </source>
</evidence>
<feature type="transmembrane region" description="Helical" evidence="8">
    <location>
        <begin position="12"/>
        <end position="39"/>
    </location>
</feature>
<dbReference type="AlphaFoldDB" id="A0A3A1Y5K5"/>
<dbReference type="EMBL" id="NRJF01000280">
    <property type="protein sequence ID" value="RIY31467.1"/>
    <property type="molecule type" value="Genomic_DNA"/>
</dbReference>
<dbReference type="Gene3D" id="1.10.3720.10">
    <property type="entry name" value="MetI-like"/>
    <property type="match status" value="1"/>
</dbReference>
<keyword evidence="5 8" id="KW-0812">Transmembrane</keyword>
<feature type="transmembrane region" description="Helical" evidence="8">
    <location>
        <begin position="72"/>
        <end position="90"/>
    </location>
</feature>
<evidence type="ECO:0000256" key="3">
    <source>
        <dbReference type="ARBA" id="ARBA00022448"/>
    </source>
</evidence>
<keyword evidence="6 8" id="KW-1133">Transmembrane helix</keyword>
<evidence type="ECO:0000256" key="5">
    <source>
        <dbReference type="ARBA" id="ARBA00022692"/>
    </source>
</evidence>
<protein>
    <submittedName>
        <fullName evidence="10">Spermidine/putrescine ABC transporter permease</fullName>
    </submittedName>
</protein>
<feature type="transmembrane region" description="Helical" evidence="8">
    <location>
        <begin position="102"/>
        <end position="123"/>
    </location>
</feature>
<feature type="domain" description="ABC transmembrane type-1" evidence="9">
    <location>
        <begin position="68"/>
        <end position="274"/>
    </location>
</feature>
<keyword evidence="11" id="KW-1185">Reference proteome</keyword>
<comment type="subcellular location">
    <subcellularLocation>
        <location evidence="1 8">Cell membrane</location>
        <topology evidence="1 8">Multi-pass membrane protein</topology>
    </subcellularLocation>
</comment>
<dbReference type="PANTHER" id="PTHR42929:SF1">
    <property type="entry name" value="INNER MEMBRANE ABC TRANSPORTER PERMEASE PROTEIN YDCU-RELATED"/>
    <property type="match status" value="1"/>
</dbReference>
<dbReference type="CDD" id="cd06261">
    <property type="entry name" value="TM_PBP2"/>
    <property type="match status" value="1"/>
</dbReference>
<feature type="transmembrane region" description="Helical" evidence="8">
    <location>
        <begin position="205"/>
        <end position="227"/>
    </location>
</feature>
<dbReference type="GO" id="GO:0005886">
    <property type="term" value="C:plasma membrane"/>
    <property type="evidence" value="ECO:0007669"/>
    <property type="project" value="UniProtKB-SubCell"/>
</dbReference>
<sequence length="283" mass="31744">MKNLTNLLSIKNFTIVFILAWLGLFILVPGILVVLVSFFSPSPSDFYTTVFSLESYAKLADPLYLKVFENSVYLALWTTLVTFIVGYLYALAVVNCKKKWHAFLLILVLLPFWTNSLVRIYGIKNLLGANGFLNKFLLNIGVIDKPLQILYTDVAVIIGMVSILLPYMILPIYSSLQKIDHRLIEAAKDLGASPLKRFTKITFPLSFPGVVAGFTLVFLPSMGLFYISELLGGPKALLIGSVIRSEFLFTRNWPLGAALSIGMIVILMFTMWLVNRFKIGRVE</sequence>